<reference evidence="5" key="2">
    <citation type="submission" date="2025-09" db="UniProtKB">
        <authorList>
            <consortium name="Ensembl"/>
        </authorList>
    </citation>
    <scope>IDENTIFICATION</scope>
</reference>
<feature type="region of interest" description="Disordered" evidence="3">
    <location>
        <begin position="29"/>
        <end position="95"/>
    </location>
</feature>
<feature type="compositionally biased region" description="Basic residues" evidence="3">
    <location>
        <begin position="81"/>
        <end position="95"/>
    </location>
</feature>
<dbReference type="AlphaFoldDB" id="A0A8C6ZDA7"/>
<protein>
    <submittedName>
        <fullName evidence="5">High mobility group box 4</fullName>
    </submittedName>
</protein>
<keyword evidence="2" id="KW-0539">Nucleus</keyword>
<reference evidence="5" key="1">
    <citation type="submission" date="2025-08" db="UniProtKB">
        <authorList>
            <consortium name="Ensembl"/>
        </authorList>
    </citation>
    <scope>IDENTIFICATION</scope>
</reference>
<feature type="DNA-binding region" description="HMG box" evidence="2">
    <location>
        <begin position="10"/>
        <end position="69"/>
    </location>
</feature>
<dbReference type="PANTHER" id="PTHR48112">
    <property type="entry name" value="HIGH MOBILITY GROUP PROTEIN DSP1"/>
    <property type="match status" value="1"/>
</dbReference>
<dbReference type="Proteomes" id="UP000694420">
    <property type="component" value="Unplaced"/>
</dbReference>
<dbReference type="Ensembl" id="ENSNPET00000011699.1">
    <property type="protein sequence ID" value="ENSNPEP00000011411.1"/>
    <property type="gene ID" value="ENSNPEG00000008566.1"/>
</dbReference>
<dbReference type="GO" id="GO:0005634">
    <property type="term" value="C:nucleus"/>
    <property type="evidence" value="ECO:0007669"/>
    <property type="project" value="UniProtKB-UniRule"/>
</dbReference>
<dbReference type="Pfam" id="PF09011">
    <property type="entry name" value="HMG_box_2"/>
    <property type="match status" value="1"/>
</dbReference>
<keyword evidence="6" id="KW-1185">Reference proteome</keyword>
<dbReference type="SUPFAM" id="SSF47095">
    <property type="entry name" value="HMG-box"/>
    <property type="match status" value="2"/>
</dbReference>
<dbReference type="Pfam" id="PF00505">
    <property type="entry name" value="HMG_box"/>
    <property type="match status" value="1"/>
</dbReference>
<dbReference type="GO" id="GO:0003677">
    <property type="term" value="F:DNA binding"/>
    <property type="evidence" value="ECO:0007669"/>
    <property type="project" value="UniProtKB-UniRule"/>
</dbReference>
<feature type="domain" description="HMG box" evidence="4">
    <location>
        <begin position="97"/>
        <end position="150"/>
    </location>
</feature>
<accession>A0A8C6ZDA7</accession>
<evidence type="ECO:0000256" key="1">
    <source>
        <dbReference type="ARBA" id="ARBA00023125"/>
    </source>
</evidence>
<evidence type="ECO:0000256" key="2">
    <source>
        <dbReference type="PROSITE-ProRule" id="PRU00267"/>
    </source>
</evidence>
<evidence type="ECO:0000259" key="4">
    <source>
        <dbReference type="PROSITE" id="PS50118"/>
    </source>
</evidence>
<dbReference type="InterPro" id="IPR009071">
    <property type="entry name" value="HMG_box_dom"/>
</dbReference>
<evidence type="ECO:0000256" key="3">
    <source>
        <dbReference type="SAM" id="MobiDB-lite"/>
    </source>
</evidence>
<name>A0A8C6ZDA7_NOTPE</name>
<organism evidence="5 6">
    <name type="scientific">Nothoprocta perdicaria</name>
    <name type="common">Chilean tinamou</name>
    <name type="synonym">Crypturus perdicarius</name>
    <dbReference type="NCBI Taxonomy" id="30464"/>
    <lineage>
        <taxon>Eukaryota</taxon>
        <taxon>Metazoa</taxon>
        <taxon>Chordata</taxon>
        <taxon>Craniata</taxon>
        <taxon>Vertebrata</taxon>
        <taxon>Euteleostomi</taxon>
        <taxon>Archelosauria</taxon>
        <taxon>Archosauria</taxon>
        <taxon>Dinosauria</taxon>
        <taxon>Saurischia</taxon>
        <taxon>Theropoda</taxon>
        <taxon>Coelurosauria</taxon>
        <taxon>Aves</taxon>
        <taxon>Palaeognathae</taxon>
        <taxon>Tinamiformes</taxon>
        <taxon>Tinamidae</taxon>
        <taxon>Nothoprocta</taxon>
    </lineage>
</organism>
<dbReference type="InterPro" id="IPR036910">
    <property type="entry name" value="HMG_box_dom_sf"/>
</dbReference>
<proteinExistence type="predicted"/>
<dbReference type="SMART" id="SM00398">
    <property type="entry name" value="HMG"/>
    <property type="match status" value="2"/>
</dbReference>
<dbReference type="PRINTS" id="PR00886">
    <property type="entry name" value="HIGHMOBLTY12"/>
</dbReference>
<keyword evidence="1 2" id="KW-0238">DNA-binding</keyword>
<evidence type="ECO:0000313" key="5">
    <source>
        <dbReference type="Ensembl" id="ENSNPEP00000011411.1"/>
    </source>
</evidence>
<dbReference type="PROSITE" id="PS50118">
    <property type="entry name" value="HMG_BOX_2"/>
    <property type="match status" value="2"/>
</dbReference>
<feature type="DNA-binding region" description="HMG box" evidence="2">
    <location>
        <begin position="97"/>
        <end position="150"/>
    </location>
</feature>
<sequence>AAKGEPPKQSLRKLTSYLVFYLSFKNGAKAAQPPLNGKEISKNCSEKWRAMSREEKKKYQDMAKQHNAQRATTRRSDPLRGVRRRQRKRQRKSLAPKKRPLPAFFLFAANHRPGLRECHPRWTAVETVKELGKMWHQQPEKDKTRYKEQAALNIIFMEFNAAFVVAAKGKMSKKLPASSTGENWLEKAALRPPAIFKEGSLKDQDS</sequence>
<feature type="domain" description="HMG box" evidence="4">
    <location>
        <begin position="10"/>
        <end position="69"/>
    </location>
</feature>
<dbReference type="Gene3D" id="1.10.30.10">
    <property type="entry name" value="High mobility group box domain"/>
    <property type="match status" value="2"/>
</dbReference>
<dbReference type="InterPro" id="IPR050342">
    <property type="entry name" value="HMGB"/>
</dbReference>
<feature type="compositionally biased region" description="Basic and acidic residues" evidence="3">
    <location>
        <begin position="39"/>
        <end position="64"/>
    </location>
</feature>
<evidence type="ECO:0000313" key="6">
    <source>
        <dbReference type="Proteomes" id="UP000694420"/>
    </source>
</evidence>